<dbReference type="CDD" id="cd01577">
    <property type="entry name" value="IPMI_Swivel"/>
    <property type="match status" value="1"/>
</dbReference>
<comment type="function">
    <text evidence="3">Catalyzes the isomerization between 2-isopropylmalate and 3-isopropylmalate, via the formation of 2-isopropylmaleate.</text>
</comment>
<evidence type="ECO:0000256" key="3">
    <source>
        <dbReference type="HAMAP-Rule" id="MF_01032"/>
    </source>
</evidence>
<evidence type="ECO:0000256" key="2">
    <source>
        <dbReference type="ARBA" id="ARBA00023239"/>
    </source>
</evidence>
<dbReference type="InterPro" id="IPR033940">
    <property type="entry name" value="IPMI_Swivel"/>
</dbReference>
<evidence type="ECO:0000313" key="5">
    <source>
        <dbReference type="EMBL" id="HGV96788.1"/>
    </source>
</evidence>
<keyword evidence="2 3" id="KW-0456">Lyase</keyword>
<gene>
    <name evidence="3" type="primary">leuD</name>
    <name evidence="5" type="ORF">ENV60_00620</name>
</gene>
<keyword evidence="3" id="KW-0028">Amino-acid biosynthesis</keyword>
<dbReference type="InterPro" id="IPR000573">
    <property type="entry name" value="AconitaseA/IPMdHydase_ssu_swvl"/>
</dbReference>
<dbReference type="PANTHER" id="PTHR43345">
    <property type="entry name" value="3-ISOPROPYLMALATE DEHYDRATASE SMALL SUBUNIT 2-RELATED-RELATED"/>
    <property type="match status" value="1"/>
</dbReference>
<keyword evidence="3" id="KW-0100">Branched-chain amino acid biosynthesis</keyword>
<comment type="catalytic activity">
    <reaction evidence="3">
        <text>(2R,3S)-3-isopropylmalate = (2S)-2-isopropylmalate</text>
        <dbReference type="Rhea" id="RHEA:32287"/>
        <dbReference type="ChEBI" id="CHEBI:1178"/>
        <dbReference type="ChEBI" id="CHEBI:35121"/>
        <dbReference type="EC" id="4.2.1.33"/>
    </reaction>
</comment>
<evidence type="ECO:0000256" key="1">
    <source>
        <dbReference type="ARBA" id="ARBA00009869"/>
    </source>
</evidence>
<comment type="subunit">
    <text evidence="3">Heterodimer of LeuC and LeuD.</text>
</comment>
<dbReference type="InterPro" id="IPR011827">
    <property type="entry name" value="LeuD_type2/HacB/DmdB"/>
</dbReference>
<comment type="pathway">
    <text evidence="3">Amino-acid biosynthesis; L-leucine biosynthesis; L-leucine from 3-methyl-2-oxobutanoate: step 2/4.</text>
</comment>
<dbReference type="AlphaFoldDB" id="A0A7C4TAC3"/>
<dbReference type="SUPFAM" id="SSF52016">
    <property type="entry name" value="LeuD/IlvD-like"/>
    <property type="match status" value="1"/>
</dbReference>
<keyword evidence="3" id="KW-0432">Leucine biosynthesis</keyword>
<dbReference type="EC" id="4.2.1.33" evidence="3"/>
<proteinExistence type="inferred from homology"/>
<dbReference type="GO" id="GO:0009098">
    <property type="term" value="P:L-leucine biosynthetic process"/>
    <property type="evidence" value="ECO:0007669"/>
    <property type="project" value="UniProtKB-UniRule"/>
</dbReference>
<accession>A0A7C4TAC3</accession>
<sequence length="171" mass="19169">MIKGKVYKFGDNINTDDIYPGRYLSITTDRQEMARHCFELAYPDFLKSAKPGDIIVAGKNFGCGSSREQAATCLKYFGISVVVAESFARIFYRNAINLGLPILIAPEITKKVEHKDTLEIDLKKGIIKNMRTNEIIEVIPLPSFILSILNEGGLVPYLRKKLGITDKEGNR</sequence>
<dbReference type="HAMAP" id="MF_01032">
    <property type="entry name" value="LeuD_type2"/>
    <property type="match status" value="1"/>
</dbReference>
<dbReference type="InterPro" id="IPR050075">
    <property type="entry name" value="LeuD"/>
</dbReference>
<dbReference type="EMBL" id="DTGZ01000011">
    <property type="protein sequence ID" value="HGV96788.1"/>
    <property type="molecule type" value="Genomic_DNA"/>
</dbReference>
<evidence type="ECO:0000259" key="4">
    <source>
        <dbReference type="Pfam" id="PF00694"/>
    </source>
</evidence>
<feature type="domain" description="Aconitase A/isopropylmalate dehydratase small subunit swivel" evidence="4">
    <location>
        <begin position="48"/>
        <end position="102"/>
    </location>
</feature>
<dbReference type="NCBIfam" id="TIGR02087">
    <property type="entry name" value="LEUD_arch"/>
    <property type="match status" value="1"/>
</dbReference>
<dbReference type="GO" id="GO:0003861">
    <property type="term" value="F:3-isopropylmalate dehydratase activity"/>
    <property type="evidence" value="ECO:0007669"/>
    <property type="project" value="UniProtKB-UniRule"/>
</dbReference>
<comment type="caution">
    <text evidence="5">The sequence shown here is derived from an EMBL/GenBank/DDBJ whole genome shotgun (WGS) entry which is preliminary data.</text>
</comment>
<dbReference type="Gene3D" id="3.20.19.10">
    <property type="entry name" value="Aconitase, domain 4"/>
    <property type="match status" value="1"/>
</dbReference>
<name>A0A7C4TAC3_UNCW3</name>
<comment type="similarity">
    <text evidence="1 3">Belongs to the LeuD family. LeuD type 2 subfamily.</text>
</comment>
<organism evidence="5">
    <name type="scientific">candidate division WOR-3 bacterium</name>
    <dbReference type="NCBI Taxonomy" id="2052148"/>
    <lineage>
        <taxon>Bacteria</taxon>
        <taxon>Bacteria division WOR-3</taxon>
    </lineage>
</organism>
<dbReference type="InterPro" id="IPR015928">
    <property type="entry name" value="Aconitase/3IPM_dehydase_swvl"/>
</dbReference>
<reference evidence="5" key="1">
    <citation type="journal article" date="2020" name="mSystems">
        <title>Genome- and Community-Level Interaction Insights into Carbon Utilization and Element Cycling Functions of Hydrothermarchaeota in Hydrothermal Sediment.</title>
        <authorList>
            <person name="Zhou Z."/>
            <person name="Liu Y."/>
            <person name="Xu W."/>
            <person name="Pan J."/>
            <person name="Luo Z.H."/>
            <person name="Li M."/>
        </authorList>
    </citation>
    <scope>NUCLEOTIDE SEQUENCE [LARGE SCALE GENOMIC DNA]</scope>
    <source>
        <strain evidence="5">SpSt-774</strain>
    </source>
</reference>
<dbReference type="UniPathway" id="UPA00048">
    <property type="reaction ID" value="UER00071"/>
</dbReference>
<dbReference type="PANTHER" id="PTHR43345:SF2">
    <property type="entry name" value="3-ISOPROPYLMALATE DEHYDRATASE SMALL SUBUNIT 1"/>
    <property type="match status" value="1"/>
</dbReference>
<dbReference type="Pfam" id="PF00694">
    <property type="entry name" value="Aconitase_C"/>
    <property type="match status" value="1"/>
</dbReference>
<protein>
    <recommendedName>
        <fullName evidence="3">3-isopropylmalate dehydratase small subunit</fullName>
        <ecNumber evidence="3">4.2.1.33</ecNumber>
    </recommendedName>
    <alternativeName>
        <fullName evidence="3">Alpha-IPM isomerase</fullName>
        <shortName evidence="3">IPMI</shortName>
    </alternativeName>
    <alternativeName>
        <fullName evidence="3">Isopropylmalate isomerase</fullName>
    </alternativeName>
</protein>